<dbReference type="PRINTS" id="PR00598">
    <property type="entry name" value="HTHMARR"/>
</dbReference>
<dbReference type="PROSITE" id="PS50995">
    <property type="entry name" value="HTH_MARR_2"/>
    <property type="match status" value="1"/>
</dbReference>
<dbReference type="Proteomes" id="UP001163096">
    <property type="component" value="Chromosome"/>
</dbReference>
<dbReference type="SUPFAM" id="SSF46785">
    <property type="entry name" value="Winged helix' DNA-binding domain"/>
    <property type="match status" value="1"/>
</dbReference>
<evidence type="ECO:0000313" key="5">
    <source>
        <dbReference type="EMBL" id="WAI02315.1"/>
    </source>
</evidence>
<dbReference type="AlphaFoldDB" id="A0A9X9S7M8"/>
<evidence type="ECO:0000259" key="4">
    <source>
        <dbReference type="PROSITE" id="PS50995"/>
    </source>
</evidence>
<dbReference type="InterPro" id="IPR000835">
    <property type="entry name" value="HTH_MarR-typ"/>
</dbReference>
<accession>A0A9X9S7M8</accession>
<proteinExistence type="predicted"/>
<reference evidence="5" key="1">
    <citation type="submission" date="2022-11" db="EMBL/GenBank/DDBJ databases">
        <title>Complete genome sequence of Methanogenium organophilum DSM 3596.</title>
        <authorList>
            <person name="Chen S.-C."/>
            <person name="Lai S.-J."/>
            <person name="You Y.-T."/>
        </authorList>
    </citation>
    <scope>NUCLEOTIDE SEQUENCE</scope>
    <source>
        <strain evidence="5">DSM 3596</strain>
    </source>
</reference>
<feature type="domain" description="HTH marR-type" evidence="4">
    <location>
        <begin position="14"/>
        <end position="152"/>
    </location>
</feature>
<evidence type="ECO:0000256" key="1">
    <source>
        <dbReference type="ARBA" id="ARBA00023015"/>
    </source>
</evidence>
<dbReference type="EMBL" id="CP113361">
    <property type="protein sequence ID" value="WAI02315.1"/>
    <property type="molecule type" value="Genomic_DNA"/>
</dbReference>
<organism evidence="5 6">
    <name type="scientific">Methanogenium organophilum</name>
    <dbReference type="NCBI Taxonomy" id="2199"/>
    <lineage>
        <taxon>Archaea</taxon>
        <taxon>Methanobacteriati</taxon>
        <taxon>Methanobacteriota</taxon>
        <taxon>Stenosarchaea group</taxon>
        <taxon>Methanomicrobia</taxon>
        <taxon>Methanomicrobiales</taxon>
        <taxon>Methanomicrobiaceae</taxon>
        <taxon>Methanogenium</taxon>
    </lineage>
</organism>
<dbReference type="KEGG" id="mou:OU421_05435"/>
<evidence type="ECO:0000313" key="6">
    <source>
        <dbReference type="Proteomes" id="UP001163096"/>
    </source>
</evidence>
<dbReference type="InterPro" id="IPR036390">
    <property type="entry name" value="WH_DNA-bd_sf"/>
</dbReference>
<dbReference type="RefSeq" id="WP_268187593.1">
    <property type="nucleotide sequence ID" value="NZ_CP113361.1"/>
</dbReference>
<dbReference type="PANTHER" id="PTHR35790:SF4">
    <property type="entry name" value="HTH-TYPE TRANSCRIPTIONAL REGULATOR PCHR"/>
    <property type="match status" value="1"/>
</dbReference>
<keyword evidence="1" id="KW-0805">Transcription regulation</keyword>
<dbReference type="InterPro" id="IPR052067">
    <property type="entry name" value="Metal_resp_HTH_trans_reg"/>
</dbReference>
<dbReference type="GeneID" id="76834523"/>
<gene>
    <name evidence="5" type="ORF">OU421_05435</name>
</gene>
<evidence type="ECO:0000256" key="3">
    <source>
        <dbReference type="ARBA" id="ARBA00023163"/>
    </source>
</evidence>
<evidence type="ECO:0000256" key="2">
    <source>
        <dbReference type="ARBA" id="ARBA00023125"/>
    </source>
</evidence>
<dbReference type="GO" id="GO:0003700">
    <property type="term" value="F:DNA-binding transcription factor activity"/>
    <property type="evidence" value="ECO:0007669"/>
    <property type="project" value="InterPro"/>
</dbReference>
<dbReference type="Gene3D" id="1.10.10.10">
    <property type="entry name" value="Winged helix-like DNA-binding domain superfamily/Winged helix DNA-binding domain"/>
    <property type="match status" value="1"/>
</dbReference>
<keyword evidence="6" id="KW-1185">Reference proteome</keyword>
<keyword evidence="3" id="KW-0804">Transcription</keyword>
<dbReference type="InterPro" id="IPR023187">
    <property type="entry name" value="Tscrpt_reg_MarR-type_CS"/>
</dbReference>
<dbReference type="InterPro" id="IPR036388">
    <property type="entry name" value="WH-like_DNA-bd_sf"/>
</dbReference>
<dbReference type="PROSITE" id="PS01117">
    <property type="entry name" value="HTH_MARR_1"/>
    <property type="match status" value="1"/>
</dbReference>
<sequence length="175" mass="19593">MLNNPSQTENSITVSDLTDAFIRVLNKAVAVEKEPVDIGHGVLIYTSEVHLIEFIARYPEESISALATRIGVTKGAVSQTATKLEKKGYIKKYSRYGDKKTILLCLTERGEEALAWHRRYHEQMDHILASHLTALTGTDREHLLTLLSGLEEMFDACPKVREKMSCVPQNNPADP</sequence>
<dbReference type="Pfam" id="PF01047">
    <property type="entry name" value="MarR"/>
    <property type="match status" value="1"/>
</dbReference>
<dbReference type="PANTHER" id="PTHR35790">
    <property type="entry name" value="HTH-TYPE TRANSCRIPTIONAL REGULATOR PCHR"/>
    <property type="match status" value="1"/>
</dbReference>
<dbReference type="GO" id="GO:0003677">
    <property type="term" value="F:DNA binding"/>
    <property type="evidence" value="ECO:0007669"/>
    <property type="project" value="UniProtKB-KW"/>
</dbReference>
<dbReference type="SMART" id="SM00347">
    <property type="entry name" value="HTH_MARR"/>
    <property type="match status" value="1"/>
</dbReference>
<protein>
    <submittedName>
        <fullName evidence="5">MarR family transcriptional regulator</fullName>
    </submittedName>
</protein>
<name>A0A9X9S7M8_METOG</name>
<keyword evidence="2" id="KW-0238">DNA-binding</keyword>